<protein>
    <submittedName>
        <fullName evidence="5">Uncharacterized protein</fullName>
    </submittedName>
</protein>
<evidence type="ECO:0000256" key="1">
    <source>
        <dbReference type="SAM" id="Coils"/>
    </source>
</evidence>
<feature type="compositionally biased region" description="Low complexity" evidence="2">
    <location>
        <begin position="1415"/>
        <end position="1424"/>
    </location>
</feature>
<name>A0ABZ2AJD4_MYCAR</name>
<evidence type="ECO:0000256" key="4">
    <source>
        <dbReference type="SAM" id="SignalP"/>
    </source>
</evidence>
<reference evidence="5" key="1">
    <citation type="submission" date="2024-01" db="EMBL/GenBank/DDBJ databases">
        <title>Complete genome sequence of Mycoplasma arginini type strain G 230.</title>
        <authorList>
            <person name="Spergser J."/>
        </authorList>
    </citation>
    <scope>NUCLEOTIDE SEQUENCE</scope>
    <source>
        <strain evidence="5">NCTC 10129</strain>
    </source>
</reference>
<dbReference type="RefSeq" id="WP_129694558.1">
    <property type="nucleotide sequence ID" value="NZ_CP143577.1"/>
</dbReference>
<accession>A0ABZ2AJD4</accession>
<keyword evidence="3" id="KW-0812">Transmembrane</keyword>
<feature type="coiled-coil region" evidence="1">
    <location>
        <begin position="180"/>
        <end position="250"/>
    </location>
</feature>
<evidence type="ECO:0000313" key="5">
    <source>
        <dbReference type="EMBL" id="WVN22226.1"/>
    </source>
</evidence>
<evidence type="ECO:0000313" key="6">
    <source>
        <dbReference type="Proteomes" id="UP001432074"/>
    </source>
</evidence>
<keyword evidence="1" id="KW-0175">Coiled coil</keyword>
<feature type="region of interest" description="Disordered" evidence="2">
    <location>
        <begin position="1340"/>
        <end position="1371"/>
    </location>
</feature>
<organism evidence="5 6">
    <name type="scientific">Mycoplasmopsis arginini</name>
    <name type="common">Mycoplasma arginini</name>
    <dbReference type="NCBI Taxonomy" id="2094"/>
    <lineage>
        <taxon>Bacteria</taxon>
        <taxon>Bacillati</taxon>
        <taxon>Mycoplasmatota</taxon>
        <taxon>Mycoplasmoidales</taxon>
        <taxon>Metamycoplasmataceae</taxon>
        <taxon>Mycoplasmopsis</taxon>
    </lineage>
</organism>
<keyword evidence="3" id="KW-1133">Transmembrane helix</keyword>
<dbReference type="Proteomes" id="UP001432074">
    <property type="component" value="Chromosome"/>
</dbReference>
<keyword evidence="4" id="KW-0732">Signal</keyword>
<sequence>MKKRNIVALLSLISLSPLTISSTFPVSKKIEENNTMNKNHPDFKRVFLKFKETISILPFKYYDNDSILSDRPKIISPKYEIKENEIRITNRTSLEPNKPTYEVDLGTYESDYSLDVLFYRKYDIITNDDNFTLTRFETKTNKNGAQEEISKEEKIILSSLPEVIFNKEKLESGYRLNLSSSLDEKESKELKEELENKKKEVVKLNHEIIKLTNSARKSVNSNRKTIIKERDKKVKELNAKKIELSNLENNIYSNKPRVFILKTPILDEVTNTTFIFKQTFKLNNNSFNVNSTFKENEKGSYFEKQTLWFDTSRFSTPFPENMNFILEPKATEEHKNIGFFVESVFSDQFYIPSLDFKQNELFLYDLTKLTRNHVGRYDWPKAEFYSQDQLESFFNSGAYSGALKNLILYGVRNKKTQLTKWILVQLLPPFTTEKDLENDFWNKVDYEPIIEKNNEEIKKLEKLKTDDNKSDETKKRIEHQITILKQKNKKLEKNLDFIDLLSPYLEYISTNESKEKLKDIASLLSNSLFRLNDPIINSSHSKINHPKSSFFQFLSKTKGIPSNDIAFLNYPDVYSLFAEYLTFLANDWTSYSSLKILKLDFDFDKLATTITNQNDLEKYKSNHLDFFKDFISLTSNKEKIKLELIKDYIESLELSFNEKLSHLTIKIKPKENAKNEYQFNQIEYILDLKNKKDITLDFLKPKIELNLQTIKNDIKNLSAFRFIDYITKLPNWIINESSKYINSSFLTGDSNLDKFLNGELKEAKITYDLDTFYSSNAKTLKFNIKSTNYDFGTFIIDDLIFLGDLFENIKSDYQVDNKSIIEINLFNEINLKKDYISGSLSPSSLKEIITNKLTNFLKEKGFNYEDYKNNLDSAITEEIITKLILAQSSIKKKQQDFVEISLSLDSSSLDKKDLSSNKLYFRFTNIKPFDFKDLKLSDVILNINTIFSEAYTDFEYEVRYKNLIKQLKEEISTNLLNQFKENNNNIGNNYLPEDFISNKRNEGYIFNFEFIPYYLKTKEIELLNKDYDERNEILNKHLEDLFYGLRKINLGITIPSYLKQYYLNSDDFNITVQNHSSLVKLVDFSKIKNEIDKSLEIKYPNWKKELNNKYKSTFKDLATKLGISEDKINLTEAFLNPPKIEIIEAFKNNESILTGEINKKVTLLTNKLRNKVFDNNQFLVALAKEILEIYGSYINTFIKQKIAEYTKIINLSYNEIFFDIDQFAPPETSYSFPYNKLFNFLIQDLDFSKVKSIDYLIKNEIEHITKKINIIPSLDADGKPKYGFNDFETSLSIFINKNILFEIQWMKYIIDLDKRTQGYFMLPESLKNNLYKKYSLDSKNDEEYLPSPPEENQDDFNNKEPKKPSNTNGSKLKGFNIKEHLVWIIPLALILPLGSILLPILIIRLKKTKKSFLSENGDNLNNKNNLKEEEDNPNNKETNGEEVISS</sequence>
<feature type="transmembrane region" description="Helical" evidence="3">
    <location>
        <begin position="1381"/>
        <end position="1403"/>
    </location>
</feature>
<evidence type="ECO:0000256" key="2">
    <source>
        <dbReference type="SAM" id="MobiDB-lite"/>
    </source>
</evidence>
<keyword evidence="6" id="KW-1185">Reference proteome</keyword>
<keyword evidence="3" id="KW-0472">Membrane</keyword>
<evidence type="ECO:0000256" key="3">
    <source>
        <dbReference type="SAM" id="Phobius"/>
    </source>
</evidence>
<feature type="chain" id="PRO_5045585218" evidence="4">
    <location>
        <begin position="22"/>
        <end position="1446"/>
    </location>
</feature>
<feature type="signal peptide" evidence="4">
    <location>
        <begin position="1"/>
        <end position="21"/>
    </location>
</feature>
<proteinExistence type="predicted"/>
<gene>
    <name evidence="5" type="ORF">V2E25_01345</name>
</gene>
<dbReference type="EMBL" id="CP143577">
    <property type="protein sequence ID" value="WVN22226.1"/>
    <property type="molecule type" value="Genomic_DNA"/>
</dbReference>
<feature type="region of interest" description="Disordered" evidence="2">
    <location>
        <begin position="1413"/>
        <end position="1446"/>
    </location>
</feature>